<evidence type="ECO:0000259" key="9">
    <source>
        <dbReference type="Pfam" id="PF01728"/>
    </source>
</evidence>
<dbReference type="PANTHER" id="PTHR10920">
    <property type="entry name" value="RIBOSOMAL RNA METHYLTRANSFERASE"/>
    <property type="match status" value="1"/>
</dbReference>
<dbReference type="GO" id="GO:0008650">
    <property type="term" value="F:rRNA (uridine-2'-O-)-methyltransferase activity"/>
    <property type="evidence" value="ECO:0007669"/>
    <property type="project" value="TreeGrafter"/>
</dbReference>
<dbReference type="OrthoDB" id="20105at2759"/>
<dbReference type="GO" id="GO:0005739">
    <property type="term" value="C:mitochondrion"/>
    <property type="evidence" value="ECO:0007669"/>
    <property type="project" value="TreeGrafter"/>
</dbReference>
<feature type="region of interest" description="Disordered" evidence="8">
    <location>
        <begin position="273"/>
        <end position="303"/>
    </location>
</feature>
<sequence>MSTSRILSKSSSSSQWLSRQKRDPFVRSRTHSLLDSSSHSYVARSAFKLLELHQSSLGGGRKPLVRKGMTIVDLGASPGGWIQACRTVVGTSSPGRRTGGAIGSSLRASSSSASPTRIIGLDLLPLDRSLDDLDDPIEFVQGDFLDPYIQAQLSDLLGQDQVDLVLSDMLNNQSGSPLRDSQRSIDLCRSALQFAKKHLRVQRSPRGGEPGLKSCSESIQLVIKCLQSDLAVELGQELRGCFSKVRWEKPKSSRAESREGYWVCLGFKGDGAGEGAGQEPTGKMNANAGKVDQEEEDGDGLYF</sequence>
<dbReference type="EMBL" id="FMSP01000005">
    <property type="protein sequence ID" value="SCV69734.1"/>
    <property type="molecule type" value="Genomic_DNA"/>
</dbReference>
<feature type="domain" description="Ribosomal RNA methyltransferase FtsJ" evidence="9">
    <location>
        <begin position="41"/>
        <end position="267"/>
    </location>
</feature>
<dbReference type="InterPro" id="IPR002877">
    <property type="entry name" value="RNA_MeTrfase_FtsJ_dom"/>
</dbReference>
<evidence type="ECO:0000256" key="2">
    <source>
        <dbReference type="ARBA" id="ARBA00022552"/>
    </source>
</evidence>
<comment type="similarity">
    <text evidence="1">Belongs to the class I-like SAM-binding methyltransferase superfamily. RNA methyltransferase RlmE family.</text>
</comment>
<dbReference type="Pfam" id="PF01728">
    <property type="entry name" value="FtsJ"/>
    <property type="match status" value="1"/>
</dbReference>
<dbReference type="InterPro" id="IPR015507">
    <property type="entry name" value="rRNA-MeTfrase_E"/>
</dbReference>
<evidence type="ECO:0000256" key="1">
    <source>
        <dbReference type="ARBA" id="ARBA00009258"/>
    </source>
</evidence>
<organism evidence="10 11">
    <name type="scientific">Microbotryum intermedium</name>
    <dbReference type="NCBI Taxonomy" id="269621"/>
    <lineage>
        <taxon>Eukaryota</taxon>
        <taxon>Fungi</taxon>
        <taxon>Dikarya</taxon>
        <taxon>Basidiomycota</taxon>
        <taxon>Pucciniomycotina</taxon>
        <taxon>Microbotryomycetes</taxon>
        <taxon>Microbotryales</taxon>
        <taxon>Microbotryaceae</taxon>
        <taxon>Microbotryum</taxon>
    </lineage>
</organism>
<dbReference type="Proteomes" id="UP000198372">
    <property type="component" value="Unassembled WGS sequence"/>
</dbReference>
<keyword evidence="4" id="KW-0808">Transferase</keyword>
<accession>A0A238FCY1</accession>
<dbReference type="InterPro" id="IPR050082">
    <property type="entry name" value="RNA_methyltr_RlmE"/>
</dbReference>
<dbReference type="SUPFAM" id="SSF53335">
    <property type="entry name" value="S-adenosyl-L-methionine-dependent methyltransferases"/>
    <property type="match status" value="1"/>
</dbReference>
<evidence type="ECO:0000256" key="5">
    <source>
        <dbReference type="ARBA" id="ARBA00022691"/>
    </source>
</evidence>
<keyword evidence="2" id="KW-0698">rRNA processing</keyword>
<keyword evidence="5 7" id="KW-0949">S-adenosyl-L-methionine</keyword>
<keyword evidence="11" id="KW-1185">Reference proteome</keyword>
<name>A0A238FCY1_9BASI</name>
<dbReference type="STRING" id="269621.A0A238FCY1"/>
<dbReference type="AlphaFoldDB" id="A0A238FCY1"/>
<feature type="active site" description="Proton acceptor" evidence="7">
    <location>
        <position position="224"/>
    </location>
</feature>
<dbReference type="PANTHER" id="PTHR10920:SF18">
    <property type="entry name" value="RRNA METHYLTRANSFERASE 2, MITOCHONDRIAL"/>
    <property type="match status" value="1"/>
</dbReference>
<evidence type="ECO:0000313" key="10">
    <source>
        <dbReference type="EMBL" id="SCV69734.1"/>
    </source>
</evidence>
<feature type="region of interest" description="Disordered" evidence="8">
    <location>
        <begin position="1"/>
        <end position="21"/>
    </location>
</feature>
<feature type="compositionally biased region" description="Acidic residues" evidence="8">
    <location>
        <begin position="293"/>
        <end position="303"/>
    </location>
</feature>
<evidence type="ECO:0000256" key="8">
    <source>
        <dbReference type="SAM" id="MobiDB-lite"/>
    </source>
</evidence>
<dbReference type="InterPro" id="IPR029063">
    <property type="entry name" value="SAM-dependent_MTases_sf"/>
</dbReference>
<evidence type="ECO:0000256" key="3">
    <source>
        <dbReference type="ARBA" id="ARBA00022603"/>
    </source>
</evidence>
<dbReference type="HAMAP" id="MF_01547">
    <property type="entry name" value="RNA_methyltr_E"/>
    <property type="match status" value="1"/>
</dbReference>
<gene>
    <name evidence="10" type="ORF">BQ2448_1128</name>
</gene>
<feature type="compositionally biased region" description="Low complexity" evidence="8">
    <location>
        <begin position="1"/>
        <end position="18"/>
    </location>
</feature>
<keyword evidence="3" id="KW-0489">Methyltransferase</keyword>
<proteinExistence type="inferred from homology"/>
<protein>
    <recommendedName>
        <fullName evidence="6">rRNA methyltransferase 2, mitochondrial</fullName>
    </recommendedName>
</protein>
<dbReference type="Gene3D" id="3.40.50.150">
    <property type="entry name" value="Vaccinia Virus protein VP39"/>
    <property type="match status" value="1"/>
</dbReference>
<evidence type="ECO:0000256" key="6">
    <source>
        <dbReference type="ARBA" id="ARBA00041184"/>
    </source>
</evidence>
<evidence type="ECO:0000256" key="7">
    <source>
        <dbReference type="PIRSR" id="PIRSR005461-1"/>
    </source>
</evidence>
<evidence type="ECO:0000313" key="11">
    <source>
        <dbReference type="Proteomes" id="UP000198372"/>
    </source>
</evidence>
<reference evidence="11" key="1">
    <citation type="submission" date="2016-09" db="EMBL/GenBank/DDBJ databases">
        <authorList>
            <person name="Jeantristanb JTB J.-T."/>
            <person name="Ricardo R."/>
        </authorList>
    </citation>
    <scope>NUCLEOTIDE SEQUENCE [LARGE SCALE GENOMIC DNA]</scope>
</reference>
<evidence type="ECO:0000256" key="4">
    <source>
        <dbReference type="ARBA" id="ARBA00022679"/>
    </source>
</evidence>
<dbReference type="PIRSF" id="PIRSF005461">
    <property type="entry name" value="23S_rRNA_mtase"/>
    <property type="match status" value="1"/>
</dbReference>